<proteinExistence type="predicted"/>
<dbReference type="InterPro" id="IPR032877">
    <property type="entry name" value="Transposase_HTH"/>
</dbReference>
<dbReference type="Pfam" id="PF01610">
    <property type="entry name" value="DDE_Tnp_ISL3"/>
    <property type="match status" value="1"/>
</dbReference>
<dbReference type="OrthoDB" id="46712at2"/>
<dbReference type="RefSeq" id="WP_132704371.1">
    <property type="nucleotide sequence ID" value="NZ_SLZR01000053.1"/>
</dbReference>
<organism evidence="4 5">
    <name type="scientific">Reinekea marinisedimentorum</name>
    <dbReference type="NCBI Taxonomy" id="230495"/>
    <lineage>
        <taxon>Bacteria</taxon>
        <taxon>Pseudomonadati</taxon>
        <taxon>Pseudomonadota</taxon>
        <taxon>Gammaproteobacteria</taxon>
        <taxon>Oceanospirillales</taxon>
        <taxon>Saccharospirillaceae</taxon>
        <taxon>Reinekea</taxon>
    </lineage>
</organism>
<evidence type="ECO:0000259" key="1">
    <source>
        <dbReference type="Pfam" id="PF01610"/>
    </source>
</evidence>
<dbReference type="Pfam" id="PF14690">
    <property type="entry name" value="Zn_ribbon_ISL3"/>
    <property type="match status" value="1"/>
</dbReference>
<dbReference type="Proteomes" id="UP000295793">
    <property type="component" value="Unassembled WGS sequence"/>
</dbReference>
<comment type="caution">
    <text evidence="4">The sequence shown here is derived from an EMBL/GenBank/DDBJ whole genome shotgun (WGS) entry which is preliminary data.</text>
</comment>
<dbReference type="InterPro" id="IPR002560">
    <property type="entry name" value="Transposase_DDE"/>
</dbReference>
<feature type="domain" description="Transposase IS204/IS1001/IS1096/IS1165 helix-turn-helix" evidence="2">
    <location>
        <begin position="90"/>
        <end position="139"/>
    </location>
</feature>
<feature type="domain" description="Transposase IS204/IS1001/IS1096/IS1165 DDE" evidence="1">
    <location>
        <begin position="154"/>
        <end position="392"/>
    </location>
</feature>
<keyword evidence="5" id="KW-1185">Reference proteome</keyword>
<accession>A0A4R3HPF8</accession>
<dbReference type="AlphaFoldDB" id="A0A4R3HPF8"/>
<evidence type="ECO:0000259" key="2">
    <source>
        <dbReference type="Pfam" id="PF13542"/>
    </source>
</evidence>
<name>A0A4R3HPF8_9GAMM</name>
<dbReference type="PANTHER" id="PTHR33498">
    <property type="entry name" value="TRANSPOSASE FOR INSERTION SEQUENCE ELEMENT IS1557"/>
    <property type="match status" value="1"/>
</dbReference>
<dbReference type="PANTHER" id="PTHR33498:SF1">
    <property type="entry name" value="TRANSPOSASE FOR INSERTION SEQUENCE ELEMENT IS1557"/>
    <property type="match status" value="1"/>
</dbReference>
<dbReference type="InterPro" id="IPR029261">
    <property type="entry name" value="Transposase_Znf"/>
</dbReference>
<evidence type="ECO:0000313" key="5">
    <source>
        <dbReference type="Proteomes" id="UP000295793"/>
    </source>
</evidence>
<dbReference type="NCBIfam" id="NF033550">
    <property type="entry name" value="transpos_ISL3"/>
    <property type="match status" value="1"/>
</dbReference>
<evidence type="ECO:0000313" key="4">
    <source>
        <dbReference type="EMBL" id="TCS33467.1"/>
    </source>
</evidence>
<dbReference type="Pfam" id="PF13542">
    <property type="entry name" value="HTH_Tnp_ISL3"/>
    <property type="match status" value="1"/>
</dbReference>
<reference evidence="4 5" key="1">
    <citation type="submission" date="2019-03" db="EMBL/GenBank/DDBJ databases">
        <title>Genomic Encyclopedia of Archaeal and Bacterial Type Strains, Phase II (KMG-II): from individual species to whole genera.</title>
        <authorList>
            <person name="Goeker M."/>
        </authorList>
    </citation>
    <scope>NUCLEOTIDE SEQUENCE [LARGE SCALE GENOMIC DNA]</scope>
    <source>
        <strain evidence="4 5">DSM 15388</strain>
    </source>
</reference>
<evidence type="ECO:0000259" key="3">
    <source>
        <dbReference type="Pfam" id="PF14690"/>
    </source>
</evidence>
<dbReference type="InterPro" id="IPR047951">
    <property type="entry name" value="Transpos_ISL3"/>
</dbReference>
<sequence>MDEASLYEHILGISKPWFVEHIELIKDTVHVYVCCDNNLKLSCPACGKQCSRYDAKPRTWRHLDTCQFQTIVHCDVPRTDCPEHGALQIDVPWAQKKGRFTLMFENLVIDWLKELSINAVARRFNLSWNAVDRIMRDAVERGLRLRKEPDIKHLSVDEVSRKKGHRYVTVISNQQGQVINVQSGKDKDGLIRFYQGLTQTQLAAIETISMDMSPAYIHATLEQIPDAKKKICFDKFHVIQDLNKAVDGVRKTEMTNIAIDHRKSLHLSKYIWMRNEKNLTETHQQIKSQLSKVAIKTARAWAILQYAKTLWGYSYAKSAEKAWMKWYSWATKSRLTPMKTAAKSIKEKLWGIINAIVKNRTNAMAESINAKLKIIKVRAKGFRSETRYKTAIMFYLGGLTLKH</sequence>
<feature type="domain" description="Transposase IS204/IS1001/IS1096/IS1165 zinc-finger" evidence="3">
    <location>
        <begin position="42"/>
        <end position="84"/>
    </location>
</feature>
<dbReference type="EMBL" id="SLZR01000053">
    <property type="protein sequence ID" value="TCS33467.1"/>
    <property type="molecule type" value="Genomic_DNA"/>
</dbReference>
<gene>
    <name evidence="4" type="ORF">BCF53_1531</name>
</gene>
<protein>
    <submittedName>
        <fullName evidence="4">Transposase</fullName>
    </submittedName>
</protein>